<dbReference type="InterPro" id="IPR036770">
    <property type="entry name" value="Ankyrin_rpt-contain_sf"/>
</dbReference>
<protein>
    <recommendedName>
        <fullName evidence="3">Ankyrin repeat domain-containing protein</fullName>
    </recommendedName>
</protein>
<dbReference type="Gene3D" id="1.25.40.20">
    <property type="entry name" value="Ankyrin repeat-containing domain"/>
    <property type="match status" value="1"/>
</dbReference>
<name>A0ABX8BM80_9ACTN</name>
<evidence type="ECO:0000313" key="2">
    <source>
        <dbReference type="Proteomes" id="UP000676079"/>
    </source>
</evidence>
<dbReference type="Proteomes" id="UP000676079">
    <property type="component" value="Chromosome"/>
</dbReference>
<evidence type="ECO:0008006" key="3">
    <source>
        <dbReference type="Google" id="ProtNLM"/>
    </source>
</evidence>
<dbReference type="EMBL" id="CP074133">
    <property type="protein sequence ID" value="QUX23281.1"/>
    <property type="molecule type" value="Genomic_DNA"/>
</dbReference>
<gene>
    <name evidence="1" type="ORF">KGD84_02460</name>
</gene>
<evidence type="ECO:0000313" key="1">
    <source>
        <dbReference type="EMBL" id="QUX23281.1"/>
    </source>
</evidence>
<dbReference type="SUPFAM" id="SSF48403">
    <property type="entry name" value="Ankyrin repeat"/>
    <property type="match status" value="1"/>
</dbReference>
<organism evidence="1 2">
    <name type="scientific">Nocardiopsis changdeensis</name>
    <dbReference type="NCBI Taxonomy" id="2831969"/>
    <lineage>
        <taxon>Bacteria</taxon>
        <taxon>Bacillati</taxon>
        <taxon>Actinomycetota</taxon>
        <taxon>Actinomycetes</taxon>
        <taxon>Streptosporangiales</taxon>
        <taxon>Nocardiopsidaceae</taxon>
        <taxon>Nocardiopsis</taxon>
    </lineage>
</organism>
<proteinExistence type="predicted"/>
<sequence length="495" mass="53428">MSVPYRDPSWVRDLVVAAAPGLAVPRTMIGRAAERRLAGDWRGACAAARMDVRLDPGRASREHGAELADALLDDLHHLVPDLVRWHFPRSAFPGRAELSPSSAVVLSRPGGGPGPRLVVLAPRSGHMAPQRLALDLLDPAALADLDRSPVQRYYDEGGVLSWEEERYLWDDRYVHEARERWGGSAERAPFLEPDGTPRARGLLPRADPGPGADPAVRSEWVVTLRQTGRNSGAAAAAAAAGVPGWLPRDLVTVLRGGSPDHLHPAVRAALAPARTGDGPVGPPPWEPPPPVWVDCGGVGHLVTLRDGRLRGPHTEREHEREEALRAFGGRRRGCFEVSDAWRTARGRLPRELRAHRTELFERVRHGDTDAVLRYLAAGGDPQVRNDEGETLLHRLSLVDHAVLLPRLLAAGLDVDAEARPGITPLYNAARYDGDAALVRALVAAGARTDGLGTPARGRLSLASVVDRGVKAGRYTDPGPWTELLRDLEQAANGAP</sequence>
<keyword evidence="2" id="KW-1185">Reference proteome</keyword>
<accession>A0ABX8BM80</accession>
<reference evidence="1 2" key="1">
    <citation type="submission" date="2021-05" db="EMBL/GenBank/DDBJ databases">
        <title>Direct Submission.</title>
        <authorList>
            <person name="Li K."/>
            <person name="Gao J."/>
        </authorList>
    </citation>
    <scope>NUCLEOTIDE SEQUENCE [LARGE SCALE GENOMIC DNA]</scope>
    <source>
        <strain evidence="1 2">Mg02</strain>
    </source>
</reference>
<dbReference type="RefSeq" id="WP_220564505.1">
    <property type="nucleotide sequence ID" value="NZ_CP074133.1"/>
</dbReference>